<dbReference type="Pfam" id="PF01638">
    <property type="entry name" value="HxlR"/>
    <property type="match status" value="1"/>
</dbReference>
<dbReference type="InterPro" id="IPR036390">
    <property type="entry name" value="WH_DNA-bd_sf"/>
</dbReference>
<keyword evidence="2" id="KW-0238">DNA-binding</keyword>
<evidence type="ECO:0000256" key="3">
    <source>
        <dbReference type="ARBA" id="ARBA00023163"/>
    </source>
</evidence>
<dbReference type="OrthoDB" id="9791143at2"/>
<keyword evidence="1" id="KW-0805">Transcription regulation</keyword>
<feature type="domain" description="HTH hxlR-type" evidence="4">
    <location>
        <begin position="20"/>
        <end position="118"/>
    </location>
</feature>
<dbReference type="EMBL" id="FWEY01000009">
    <property type="protein sequence ID" value="SLM52805.1"/>
    <property type="molecule type" value="Genomic_DNA"/>
</dbReference>
<dbReference type="CDD" id="cd00090">
    <property type="entry name" value="HTH_ARSR"/>
    <property type="match status" value="1"/>
</dbReference>
<dbReference type="InterPro" id="IPR036388">
    <property type="entry name" value="WH-like_DNA-bd_sf"/>
</dbReference>
<dbReference type="PANTHER" id="PTHR33204:SF29">
    <property type="entry name" value="TRANSCRIPTIONAL REGULATOR"/>
    <property type="match status" value="1"/>
</dbReference>
<dbReference type="PROSITE" id="PS51118">
    <property type="entry name" value="HTH_HXLR"/>
    <property type="match status" value="1"/>
</dbReference>
<dbReference type="InterPro" id="IPR011991">
    <property type="entry name" value="ArsR-like_HTH"/>
</dbReference>
<evidence type="ECO:0000256" key="2">
    <source>
        <dbReference type="ARBA" id="ARBA00023125"/>
    </source>
</evidence>
<organism evidence="5 6">
    <name type="scientific">Trichococcus pasteurii</name>
    <dbReference type="NCBI Taxonomy" id="43064"/>
    <lineage>
        <taxon>Bacteria</taxon>
        <taxon>Bacillati</taxon>
        <taxon>Bacillota</taxon>
        <taxon>Bacilli</taxon>
        <taxon>Lactobacillales</taxon>
        <taxon>Carnobacteriaceae</taxon>
        <taxon>Trichococcus</taxon>
    </lineage>
</organism>
<keyword evidence="3" id="KW-0804">Transcription</keyword>
<name>A0A1W1IIP1_9LACT</name>
<evidence type="ECO:0000259" key="4">
    <source>
        <dbReference type="PROSITE" id="PS51118"/>
    </source>
</evidence>
<dbReference type="SUPFAM" id="SSF46785">
    <property type="entry name" value="Winged helix' DNA-binding domain"/>
    <property type="match status" value="1"/>
</dbReference>
<dbReference type="Gene3D" id="1.10.10.10">
    <property type="entry name" value="Winged helix-like DNA-binding domain superfamily/Winged helix DNA-binding domain"/>
    <property type="match status" value="1"/>
</dbReference>
<dbReference type="GO" id="GO:0003677">
    <property type="term" value="F:DNA binding"/>
    <property type="evidence" value="ECO:0007669"/>
    <property type="project" value="UniProtKB-KW"/>
</dbReference>
<evidence type="ECO:0000313" key="6">
    <source>
        <dbReference type="Proteomes" id="UP000195985"/>
    </source>
</evidence>
<dbReference type="Proteomes" id="UP000195985">
    <property type="component" value="Unassembled WGS sequence"/>
</dbReference>
<evidence type="ECO:0000313" key="5">
    <source>
        <dbReference type="EMBL" id="SLM52805.1"/>
    </source>
</evidence>
<sequence>MRVCMDGFQREFIDEQQDMYAIAFSQNILSGRWKYFILWYLKAEKRRYSEIKNYLQDLSQGSLTKQLRELEHDGVIKRDVYPVVPPKVEYSLTEKGKALIPVLDMMEIFGKEYGVQKVNTHL</sequence>
<evidence type="ECO:0000256" key="1">
    <source>
        <dbReference type="ARBA" id="ARBA00023015"/>
    </source>
</evidence>
<reference evidence="6" key="1">
    <citation type="submission" date="2016-04" db="EMBL/GenBank/DDBJ databases">
        <authorList>
            <person name="Strepis N."/>
        </authorList>
    </citation>
    <scope>NUCLEOTIDE SEQUENCE [LARGE SCALE GENOMIC DNA]</scope>
</reference>
<dbReference type="PANTHER" id="PTHR33204">
    <property type="entry name" value="TRANSCRIPTIONAL REGULATOR, MARR FAMILY"/>
    <property type="match status" value="1"/>
</dbReference>
<protein>
    <recommendedName>
        <fullName evidence="4">HTH hxlR-type domain-containing protein</fullName>
    </recommendedName>
</protein>
<proteinExistence type="predicted"/>
<dbReference type="AlphaFoldDB" id="A0A1W1IIP1"/>
<accession>A0A1W1IIP1</accession>
<keyword evidence="6" id="KW-1185">Reference proteome</keyword>
<dbReference type="InterPro" id="IPR002577">
    <property type="entry name" value="HTH_HxlR"/>
</dbReference>
<dbReference type="STRING" id="43064.SAMN04488086_11648"/>
<gene>
    <name evidence="5" type="ORF">TPAS_2512</name>
</gene>